<evidence type="ECO:0000313" key="1">
    <source>
        <dbReference type="EnsemblPlants" id="AVESA.00010b.r2.4CG1261400.1.CDS"/>
    </source>
</evidence>
<protein>
    <submittedName>
        <fullName evidence="1">Uncharacterized protein</fullName>
    </submittedName>
</protein>
<evidence type="ECO:0000313" key="2">
    <source>
        <dbReference type="Proteomes" id="UP001732700"/>
    </source>
</evidence>
<reference evidence="1" key="2">
    <citation type="submission" date="2025-09" db="UniProtKB">
        <authorList>
            <consortium name="EnsemblPlants"/>
        </authorList>
    </citation>
    <scope>IDENTIFICATION</scope>
</reference>
<dbReference type="EnsemblPlants" id="AVESA.00010b.r2.4CG1261400.1">
    <property type="protein sequence ID" value="AVESA.00010b.r2.4CG1261400.1.CDS"/>
    <property type="gene ID" value="AVESA.00010b.r2.4CG1261400"/>
</dbReference>
<proteinExistence type="predicted"/>
<accession>A0ACD5WMS6</accession>
<name>A0ACD5WMS6_AVESA</name>
<keyword evidence="2" id="KW-1185">Reference proteome</keyword>
<organism evidence="1 2">
    <name type="scientific">Avena sativa</name>
    <name type="common">Oat</name>
    <dbReference type="NCBI Taxonomy" id="4498"/>
    <lineage>
        <taxon>Eukaryota</taxon>
        <taxon>Viridiplantae</taxon>
        <taxon>Streptophyta</taxon>
        <taxon>Embryophyta</taxon>
        <taxon>Tracheophyta</taxon>
        <taxon>Spermatophyta</taxon>
        <taxon>Magnoliopsida</taxon>
        <taxon>Liliopsida</taxon>
        <taxon>Poales</taxon>
        <taxon>Poaceae</taxon>
        <taxon>BOP clade</taxon>
        <taxon>Pooideae</taxon>
        <taxon>Poodae</taxon>
        <taxon>Poeae</taxon>
        <taxon>Poeae Chloroplast Group 1 (Aveneae type)</taxon>
        <taxon>Aveninae</taxon>
        <taxon>Avena</taxon>
    </lineage>
</organism>
<dbReference type="Proteomes" id="UP001732700">
    <property type="component" value="Chromosome 4C"/>
</dbReference>
<sequence>MLASASAAEGESILAASAAEAESESESESGSDTDAEDESMLAEEGRGTLGGSSASGQRERRCCFRHCVCCWEYFPRIHRIAPGKDYVCIPAADAADHSPAWSLLIGVTDGASSLRVSRLRVARSGRILGRPDDALELFHKIVLEKPPGYTFEAGAALAPDGRSLCVLGKDAHEQQLSLLLDTDNKELPLPEIEGTSPCIPISAHDKIWALSATLLDDDIDSFSVVARRLVLEPGGCGKRWEHAGDPFTSQHIFSSFPHWRGSFLQGYAVLPDTNLILVSFEQHGLFLTFAPCSGRWTPVLTDTDETRSQDYLPIFGRGIFVEQHQAVCMLHDNTIYAYKLTYQQDDQKTRLLKLDPPVEIDFVCPFIPEKGYGFLTHLHDRLMCSVWISLAWRDPCPCRNLHAIVTTFHLNDLAQGGITVLHSAHRWLDMVPNPPDQKFCFLQEFKDEGSLVLLQHEEEQEDSSKHVNETSKKLSCCRFMRESCSLKPCCFVCGRDGHVAVECSLQPEVPSSTIPPLGPSRSIPVDPSSCPVAPATATIKKDQPATATVKKDLFIICQAGLRSVIYQTVPMDGDGKPLQTCYVADDGDHYCHFSQSGSKIHAVSSIGDGMLEFSLNKPWLSFKRPAQLNDGSTTWLRYTTDDSDVARRRITLSGYVTVNEDSFIVCDAITCSCLLFDLGAKLWRVVMPRAAFKENRPAAIHTKYLLTGRCVFVDGFIYTCRNGGLAAYELLGEGHSVYLSNPIFLPFSWHIDCVGEDMCLDYAGKDVDSGANLFYVVQGGSSLPVHGVWINTVKVKTRRTVFNKMKPVEVNHVASGTRFIHHSEAIVTSCCFAASCL</sequence>
<reference evidence="1" key="1">
    <citation type="submission" date="2021-05" db="EMBL/GenBank/DDBJ databases">
        <authorList>
            <person name="Scholz U."/>
            <person name="Mascher M."/>
            <person name="Fiebig A."/>
        </authorList>
    </citation>
    <scope>NUCLEOTIDE SEQUENCE [LARGE SCALE GENOMIC DNA]</scope>
</reference>